<comment type="caution">
    <text evidence="1">The sequence shown here is derived from an EMBL/GenBank/DDBJ whole genome shotgun (WGS) entry which is preliminary data.</text>
</comment>
<dbReference type="EMBL" id="JAGPNK010000042">
    <property type="protein sequence ID" value="KAH7303010.1"/>
    <property type="molecule type" value="Genomic_DNA"/>
</dbReference>
<dbReference type="OrthoDB" id="416217at2759"/>
<reference evidence="1" key="1">
    <citation type="journal article" date="2021" name="Nat. Commun.">
        <title>Genetic determinants of endophytism in the Arabidopsis root mycobiome.</title>
        <authorList>
            <person name="Mesny F."/>
            <person name="Miyauchi S."/>
            <person name="Thiergart T."/>
            <person name="Pickel B."/>
            <person name="Atanasova L."/>
            <person name="Karlsson M."/>
            <person name="Huettel B."/>
            <person name="Barry K.W."/>
            <person name="Haridas S."/>
            <person name="Chen C."/>
            <person name="Bauer D."/>
            <person name="Andreopoulos W."/>
            <person name="Pangilinan J."/>
            <person name="LaButti K."/>
            <person name="Riley R."/>
            <person name="Lipzen A."/>
            <person name="Clum A."/>
            <person name="Drula E."/>
            <person name="Henrissat B."/>
            <person name="Kohler A."/>
            <person name="Grigoriev I.V."/>
            <person name="Martin F.M."/>
            <person name="Hacquard S."/>
        </authorList>
    </citation>
    <scope>NUCLEOTIDE SEQUENCE</scope>
    <source>
        <strain evidence="1">MPI-CAGE-CH-0235</strain>
    </source>
</reference>
<name>A0A8K0WJJ7_9HYPO</name>
<proteinExistence type="predicted"/>
<keyword evidence="2" id="KW-1185">Reference proteome</keyword>
<dbReference type="AlphaFoldDB" id="A0A8K0WJJ7"/>
<sequence>MTKAPSRRIHVLNCLEEKVPLPRRLHSCLNFQWRSHSYQFTLSPGRERELVEKSIICQQQAHKEASVVVASIHRHSTPEVVENSFCYSLLTMFIVLANSPRPGDGALAQSNSDSAPDWIRIYGGVHELGLLCGPALNLGQTVYPIGIFAVRRFKLGEHAKNLNHPYLDHLKAQAHLEERRDSFLPQDRRCAKRLLRR</sequence>
<gene>
    <name evidence="1" type="ORF">B0I35DRAFT_195215</name>
</gene>
<accession>A0A8K0WJJ7</accession>
<protein>
    <submittedName>
        <fullName evidence="1">Uncharacterized protein</fullName>
    </submittedName>
</protein>
<evidence type="ECO:0000313" key="2">
    <source>
        <dbReference type="Proteomes" id="UP000813444"/>
    </source>
</evidence>
<organism evidence="1 2">
    <name type="scientific">Stachybotrys elegans</name>
    <dbReference type="NCBI Taxonomy" id="80388"/>
    <lineage>
        <taxon>Eukaryota</taxon>
        <taxon>Fungi</taxon>
        <taxon>Dikarya</taxon>
        <taxon>Ascomycota</taxon>
        <taxon>Pezizomycotina</taxon>
        <taxon>Sordariomycetes</taxon>
        <taxon>Hypocreomycetidae</taxon>
        <taxon>Hypocreales</taxon>
        <taxon>Stachybotryaceae</taxon>
        <taxon>Stachybotrys</taxon>
    </lineage>
</organism>
<dbReference type="Proteomes" id="UP000813444">
    <property type="component" value="Unassembled WGS sequence"/>
</dbReference>
<evidence type="ECO:0000313" key="1">
    <source>
        <dbReference type="EMBL" id="KAH7303010.1"/>
    </source>
</evidence>